<dbReference type="AlphaFoldDB" id="A0AAV1UMG7"/>
<accession>A0AAV1UMG7</accession>
<dbReference type="Proteomes" id="UP001162060">
    <property type="component" value="Unassembled WGS sequence"/>
</dbReference>
<gene>
    <name evidence="2" type="ORF">PM001_LOCUS19334</name>
</gene>
<sequence length="125" mass="13445">MSSPTPSIHATSPHTGIGHDDGVVPVFSPHVTGGFLAYQVASVEVGVPKEEYAKELIKPSGLRETLAKTKSALGETQFNVRALESGHTRIKVQFDILIRIQQPMDRPTPATQAPPSLRGMDPHAI</sequence>
<evidence type="ECO:0000256" key="1">
    <source>
        <dbReference type="SAM" id="MobiDB-lite"/>
    </source>
</evidence>
<feature type="compositionally biased region" description="Polar residues" evidence="1">
    <location>
        <begin position="1"/>
        <end position="14"/>
    </location>
</feature>
<proteinExistence type="predicted"/>
<evidence type="ECO:0000313" key="2">
    <source>
        <dbReference type="EMBL" id="CAK7934184.1"/>
    </source>
</evidence>
<reference evidence="2" key="1">
    <citation type="submission" date="2024-01" db="EMBL/GenBank/DDBJ databases">
        <authorList>
            <person name="Webb A."/>
        </authorList>
    </citation>
    <scope>NUCLEOTIDE SEQUENCE</scope>
    <source>
        <strain evidence="2">Pm1</strain>
    </source>
</reference>
<organism evidence="2 3">
    <name type="scientific">Peronospora matthiolae</name>
    <dbReference type="NCBI Taxonomy" id="2874970"/>
    <lineage>
        <taxon>Eukaryota</taxon>
        <taxon>Sar</taxon>
        <taxon>Stramenopiles</taxon>
        <taxon>Oomycota</taxon>
        <taxon>Peronosporomycetes</taxon>
        <taxon>Peronosporales</taxon>
        <taxon>Peronosporaceae</taxon>
        <taxon>Peronospora</taxon>
    </lineage>
</organism>
<dbReference type="EMBL" id="CAKLBY020000197">
    <property type="protein sequence ID" value="CAK7934184.1"/>
    <property type="molecule type" value="Genomic_DNA"/>
</dbReference>
<name>A0AAV1UMG7_9STRA</name>
<evidence type="ECO:0000313" key="3">
    <source>
        <dbReference type="Proteomes" id="UP001162060"/>
    </source>
</evidence>
<comment type="caution">
    <text evidence="2">The sequence shown here is derived from an EMBL/GenBank/DDBJ whole genome shotgun (WGS) entry which is preliminary data.</text>
</comment>
<feature type="region of interest" description="Disordered" evidence="1">
    <location>
        <begin position="1"/>
        <end position="23"/>
    </location>
</feature>
<feature type="region of interest" description="Disordered" evidence="1">
    <location>
        <begin position="103"/>
        <end position="125"/>
    </location>
</feature>
<protein>
    <submittedName>
        <fullName evidence="2">Uncharacterized protein</fullName>
    </submittedName>
</protein>